<reference evidence="3" key="1">
    <citation type="submission" date="2025-08" db="UniProtKB">
        <authorList>
            <consortium name="RefSeq"/>
        </authorList>
    </citation>
    <scope>IDENTIFICATION</scope>
</reference>
<gene>
    <name evidence="3" type="primary">LOC106808374</name>
</gene>
<sequence>MGVGQGTFTFSPLRMESETLHFLVFVFVHRKAAIFDTTISRPAYNTVTEGLSYERHSYVLQTPTDVEQYWCDLRWCCLNTPLGLHRGAQSSSTIVDIYKKAELAVAARTHEKDEVKDTGFVPGDALGAAGLDSAMFALPCLSVSLQLLLCYVASCFLDNNSRGIIVPWTVVRDVMHENLQVSHSKTSRACQRRVNYVIKNPQTVLNLAVYLGEALQDKDLVAEFKSRKMKLSENEHMFREVLAKLRDKFSSMDSDTCLDLPDTLAELEARYTLTPCGRLPSKRSIHSDVTTTDDITFSVLHNIIHSSLANKEKSDKCGSCSIQLFKLYQQYPDDMVRNVLCQMRNDGLVSKNKSTLQRRRQAQRFLPFVGTAYQLSLAYRYMFIPSYPASICEEAYRAYRELEVAQQQGTGEGVSFSNVQKGGHAAAIVSLLAQNKLTFDTIIPDQIILVDLTRLKTDIPARGKMFNESPGKDTEDEDEDLLCLVPEAAPPTPEPIPFPREPQAVTRPCLVLPSVMTPVPSTSNLPVESKVEQLPPEPCTSTLTADSAFNTPSIQQAPAVTFTVLASVCADASMQPSDLCTDVTTSVSEVSTAVRRYVPLKPKPPAEGSTGDGGGGKHSTVGFEPSMLQQNASRFALMVIRGQCLEAGSEKHLSGSLYDHIVVNPAKIRVSLCARRRADATTGEPAACAASVAVSNSDAGTGGEDGRPAQMADTGDRHENRDGDASRPDEDVDGSTEQVDGLLEVKTINRIIQAQVQVLSQHVKQFSVFLADVEDEEDNAKLRKVYESIVGCRELGVRAEDLYTEYMDWHCSGMLRRLLALLTKNLQVLTVGVTALRYVAFVCAKPWIINSTRQRRLASRRYRREVESCANDDVVAIARRHSDGEGVRPTWRVATATDRVVDGHDGLNAVPPPPPIAAGVAETVEATADRTDACDEARQCGDTKERAVVRTRTDIQANVNDKESDAGDGNSKARLLAADSRASTRKNDARTHQENNGSTQLENNGSTRSRNDGSVHPENSGSNHPQNNGSAHPENNVSARPGNEGDAKSDTPPETAGQCDRGHERTRGRRVTAAVHNTRMRTCERPHLAPSGEHAHLGRRRVDDSAAKRRRSLRGSKERRGGEPSPKRGMFSMSSDSRERGATGSLRDKVAPPRGTSDCGDKSNSSKKASVRQEKADVTEGESIIKESSKPQKMRRKSERGSAMNSQAVDRSRRDFVDSTAVGDPEGQDCAISSRRSARGKRGSGGRRDSTPKTSACKAEPIDPGTSPKSVTRSAKKHSTRGKSDGDDTTVSTRRTTRGMETTRNVDTKDCVEMEQNGGKLRQVTRGEPERAGREIPSRNTTKVTRAHSEVLQSRETTTKRQKDDDEIVILIGGMEEGPDQNVSWSNTTRGTAAKIPAPVSYKGKPSGEVGTNTREEVGENLSPEKPTAVPSSGGEGGVAAPSRTPPADSNDASETLDNSAQPSSIRESRSRVGTDAAIAEPGRDHRGQRQRACWQEEDKDWESVNLLPRPWRKVDGSLNRLVLRSMCEAVLLHIMTFPAVTHEAVCKKFNPALQAACVAEIIELLEEAGCLEKSFLPTMPEPTAFSKTSIIFIPQEMPGCTVIYESTIDAILKLGQIFAFRKHS</sequence>
<feature type="region of interest" description="Disordered" evidence="1">
    <location>
        <begin position="951"/>
        <end position="1496"/>
    </location>
</feature>
<feature type="compositionally biased region" description="Polar residues" evidence="1">
    <location>
        <begin position="1451"/>
        <end position="1466"/>
    </location>
</feature>
<dbReference type="InterPro" id="IPR044210">
    <property type="entry name" value="Tfc3-like"/>
</dbReference>
<dbReference type="GeneID" id="106808374"/>
<feature type="compositionally biased region" description="Basic and acidic residues" evidence="1">
    <location>
        <begin position="1325"/>
        <end position="1337"/>
    </location>
</feature>
<feature type="compositionally biased region" description="Basic residues" evidence="1">
    <location>
        <begin position="1236"/>
        <end position="1245"/>
    </location>
</feature>
<feature type="region of interest" description="Disordered" evidence="1">
    <location>
        <begin position="600"/>
        <end position="620"/>
    </location>
</feature>
<feature type="compositionally biased region" description="Low complexity" evidence="1">
    <location>
        <begin position="686"/>
        <end position="699"/>
    </location>
</feature>
<feature type="compositionally biased region" description="Polar residues" evidence="1">
    <location>
        <begin position="994"/>
        <end position="1008"/>
    </location>
</feature>
<organism evidence="2 3">
    <name type="scientific">Priapulus caudatus</name>
    <name type="common">Priapulid worm</name>
    <dbReference type="NCBI Taxonomy" id="37621"/>
    <lineage>
        <taxon>Eukaryota</taxon>
        <taxon>Metazoa</taxon>
        <taxon>Ecdysozoa</taxon>
        <taxon>Scalidophora</taxon>
        <taxon>Priapulida</taxon>
        <taxon>Priapulimorpha</taxon>
        <taxon>Priapulimorphida</taxon>
        <taxon>Priapulidae</taxon>
        <taxon>Priapulus</taxon>
    </lineage>
</organism>
<feature type="compositionally biased region" description="Polar residues" evidence="1">
    <location>
        <begin position="1017"/>
        <end position="1038"/>
    </location>
</feature>
<feature type="compositionally biased region" description="Polar residues" evidence="1">
    <location>
        <begin position="1381"/>
        <end position="1391"/>
    </location>
</feature>
<feature type="compositionally biased region" description="Basic and acidic residues" evidence="1">
    <location>
        <begin position="1136"/>
        <end position="1151"/>
    </location>
</feature>
<feature type="compositionally biased region" description="Basic and acidic residues" evidence="1">
    <location>
        <begin position="1081"/>
        <end position="1107"/>
    </location>
</feature>
<evidence type="ECO:0000256" key="1">
    <source>
        <dbReference type="SAM" id="MobiDB-lite"/>
    </source>
</evidence>
<feature type="region of interest" description="Disordered" evidence="1">
    <location>
        <begin position="684"/>
        <end position="736"/>
    </location>
</feature>
<dbReference type="Proteomes" id="UP000695022">
    <property type="component" value="Unplaced"/>
</dbReference>
<name>A0ABM1E2Y9_PRICU</name>
<feature type="compositionally biased region" description="Basic and acidic residues" evidence="1">
    <location>
        <begin position="714"/>
        <end position="729"/>
    </location>
</feature>
<evidence type="ECO:0000313" key="2">
    <source>
        <dbReference type="Proteomes" id="UP000695022"/>
    </source>
</evidence>
<protein>
    <submittedName>
        <fullName evidence="3">Uncharacterized protein LOC106808374</fullName>
    </submittedName>
</protein>
<feature type="compositionally biased region" description="Low complexity" evidence="1">
    <location>
        <begin position="1289"/>
        <end position="1303"/>
    </location>
</feature>
<dbReference type="PANTHER" id="PTHR15180:SF1">
    <property type="entry name" value="GENERAL TRANSCRIPTION FACTOR 3C POLYPEPTIDE 1"/>
    <property type="match status" value="1"/>
</dbReference>
<dbReference type="RefSeq" id="XP_014666560.1">
    <property type="nucleotide sequence ID" value="XM_014811074.1"/>
</dbReference>
<proteinExistence type="predicted"/>
<accession>A0ABM1E2Y9</accession>
<keyword evidence="2" id="KW-1185">Reference proteome</keyword>
<feature type="compositionally biased region" description="Basic and acidic residues" evidence="1">
    <location>
        <begin position="1171"/>
        <end position="1190"/>
    </location>
</feature>
<dbReference type="PANTHER" id="PTHR15180">
    <property type="entry name" value="GENERAL TRANSCRIPTION FACTOR 3C POLYPEPTIDE 1"/>
    <property type="match status" value="1"/>
</dbReference>
<evidence type="ECO:0000313" key="3">
    <source>
        <dbReference type="RefSeq" id="XP_014666560.1"/>
    </source>
</evidence>
<feature type="compositionally biased region" description="Basic and acidic residues" evidence="1">
    <location>
        <begin position="1115"/>
        <end position="1126"/>
    </location>
</feature>